<sequence>MTDRPFAHVLHSPDLLATIASYQDGIFVDMLPFLHIHVPRRHQLYHETESPQFPLSIDDLDEILADSFASCLLPWLDRWGFDRLSTLFACLPFLFDAILEYAAWAGHVLLLTWFHEAYSLEALRGHSLTTLAVERRHLDVLELLHAWGLLEPIDHDTMLCAIQPGRVRLVRFLLEHGGVGYALGHLLRAIELGDMDIVLHYLDHVDDLPSRGRDSLVGHAVPSAAQAGQYELTLALMARGFATTTLSLNMAASGGSVQLVQHLHDVGGFECTTDAIDNASRNGHLDMVRWLLENRNEGCTTSALTSALAQGRVDLASYLLNMCPEAVNYNDMTSMVVRSLSAGRSVVVEFLIERHLVDWPTICNNLSGRLAPLDLVVRSGNVQAAQWVHDSHTLHGMPLSCSTQDIDTAATYGHLDMLQWLHHQYPTVGCTPAAIRSAIANGHLDILEWLVANGYVGLNGNATRIGDSLRTYTLTQPFDLEGAMQEAALAGYVKMIWCLLYPQSNVCACVLLRHLDDEEMANGLMAHMLRKKVTKECPHGVGT</sequence>
<dbReference type="Pfam" id="PF12796">
    <property type="entry name" value="Ank_2"/>
    <property type="match status" value="1"/>
</dbReference>
<dbReference type="Gene3D" id="1.25.40.20">
    <property type="entry name" value="Ankyrin repeat-containing domain"/>
    <property type="match status" value="2"/>
</dbReference>
<proteinExistence type="predicted"/>
<reference evidence="2 3" key="1">
    <citation type="submission" date="2019-03" db="EMBL/GenBank/DDBJ databases">
        <authorList>
            <person name="Gaulin E."/>
            <person name="Dumas B."/>
        </authorList>
    </citation>
    <scope>NUCLEOTIDE SEQUENCE [LARGE SCALE GENOMIC DNA]</scope>
    <source>
        <strain evidence="2">CBS 568.67</strain>
    </source>
</reference>
<name>A0A485LE64_9STRA</name>
<dbReference type="AlphaFoldDB" id="A0A485LE64"/>
<dbReference type="PANTHER" id="PTHR46586">
    <property type="entry name" value="ANKYRIN REPEAT-CONTAINING PROTEIN"/>
    <property type="match status" value="1"/>
</dbReference>
<dbReference type="PANTHER" id="PTHR46586:SF3">
    <property type="entry name" value="ANKYRIN REPEAT-CONTAINING PROTEIN"/>
    <property type="match status" value="1"/>
</dbReference>
<dbReference type="EMBL" id="CAADRA010006417">
    <property type="protein sequence ID" value="VFT95288.1"/>
    <property type="molecule type" value="Genomic_DNA"/>
</dbReference>
<dbReference type="SUPFAM" id="SSF48403">
    <property type="entry name" value="Ankyrin repeat"/>
    <property type="match status" value="1"/>
</dbReference>
<evidence type="ECO:0000313" key="2">
    <source>
        <dbReference type="EMBL" id="VFT95288.1"/>
    </source>
</evidence>
<gene>
    <name evidence="2" type="primary">Aste57867_18552</name>
    <name evidence="1" type="ORF">As57867_018490</name>
    <name evidence="2" type="ORF">ASTE57867_18552</name>
</gene>
<protein>
    <submittedName>
        <fullName evidence="2">Aste57867_18552 protein</fullName>
    </submittedName>
</protein>
<dbReference type="EMBL" id="VJMH01006396">
    <property type="protein sequence ID" value="KAF0690043.1"/>
    <property type="molecule type" value="Genomic_DNA"/>
</dbReference>
<organism evidence="2 3">
    <name type="scientific">Aphanomyces stellatus</name>
    <dbReference type="NCBI Taxonomy" id="120398"/>
    <lineage>
        <taxon>Eukaryota</taxon>
        <taxon>Sar</taxon>
        <taxon>Stramenopiles</taxon>
        <taxon>Oomycota</taxon>
        <taxon>Saprolegniomycetes</taxon>
        <taxon>Saprolegniales</taxon>
        <taxon>Verrucalvaceae</taxon>
        <taxon>Aphanomyces</taxon>
    </lineage>
</organism>
<keyword evidence="3" id="KW-1185">Reference proteome</keyword>
<dbReference type="Pfam" id="PF13637">
    <property type="entry name" value="Ank_4"/>
    <property type="match status" value="1"/>
</dbReference>
<evidence type="ECO:0000313" key="1">
    <source>
        <dbReference type="EMBL" id="KAF0690043.1"/>
    </source>
</evidence>
<dbReference type="InterPro" id="IPR052050">
    <property type="entry name" value="SecEffector_AnkRepeat"/>
</dbReference>
<evidence type="ECO:0000313" key="3">
    <source>
        <dbReference type="Proteomes" id="UP000332933"/>
    </source>
</evidence>
<reference evidence="1" key="2">
    <citation type="submission" date="2019-06" db="EMBL/GenBank/DDBJ databases">
        <title>Genomics analysis of Aphanomyces spp. identifies a new class of oomycete effector associated with host adaptation.</title>
        <authorList>
            <person name="Gaulin E."/>
        </authorList>
    </citation>
    <scope>NUCLEOTIDE SEQUENCE</scope>
    <source>
        <strain evidence="1">CBS 578.67</strain>
    </source>
</reference>
<accession>A0A485LE64</accession>
<dbReference type="Proteomes" id="UP000332933">
    <property type="component" value="Unassembled WGS sequence"/>
</dbReference>
<dbReference type="OrthoDB" id="70387at2759"/>
<dbReference type="InterPro" id="IPR036770">
    <property type="entry name" value="Ankyrin_rpt-contain_sf"/>
</dbReference>
<dbReference type="InterPro" id="IPR002110">
    <property type="entry name" value="Ankyrin_rpt"/>
</dbReference>